<keyword evidence="5" id="KW-1185">Reference proteome</keyword>
<dbReference type="Pfam" id="PF00622">
    <property type="entry name" value="SPRY"/>
    <property type="match status" value="1"/>
</dbReference>
<dbReference type="PROSITE" id="PS50188">
    <property type="entry name" value="B302_SPRY"/>
    <property type="match status" value="1"/>
</dbReference>
<feature type="compositionally biased region" description="Basic and acidic residues" evidence="2">
    <location>
        <begin position="13"/>
        <end position="44"/>
    </location>
</feature>
<dbReference type="Pfam" id="PF00646">
    <property type="entry name" value="F-box"/>
    <property type="match status" value="1"/>
</dbReference>
<proteinExistence type="predicted"/>
<dbReference type="InterPro" id="IPR001810">
    <property type="entry name" value="F-box_dom"/>
</dbReference>
<dbReference type="CDD" id="cd11709">
    <property type="entry name" value="SPRY"/>
    <property type="match status" value="1"/>
</dbReference>
<evidence type="ECO:0000259" key="3">
    <source>
        <dbReference type="PROSITE" id="PS50188"/>
    </source>
</evidence>
<name>A0AA88GXB2_NAELO</name>
<dbReference type="SUPFAM" id="SSF49899">
    <property type="entry name" value="Concanavalin A-like lectins/glucanases"/>
    <property type="match status" value="1"/>
</dbReference>
<evidence type="ECO:0000313" key="4">
    <source>
        <dbReference type="EMBL" id="KAG2387651.1"/>
    </source>
</evidence>
<feature type="domain" description="B30.2/SPRY" evidence="3">
    <location>
        <begin position="188"/>
        <end position="388"/>
    </location>
</feature>
<feature type="region of interest" description="Disordered" evidence="2">
    <location>
        <begin position="1"/>
        <end position="52"/>
    </location>
</feature>
<evidence type="ECO:0000256" key="2">
    <source>
        <dbReference type="SAM" id="MobiDB-lite"/>
    </source>
</evidence>
<accession>A0AA88GXB2</accession>
<dbReference type="AlphaFoldDB" id="A0AA88GXB2"/>
<dbReference type="Proteomes" id="UP000816034">
    <property type="component" value="Unassembled WGS sequence"/>
</dbReference>
<dbReference type="InterPro" id="IPR013320">
    <property type="entry name" value="ConA-like_dom_sf"/>
</dbReference>
<comment type="caution">
    <text evidence="4">The sequence shown here is derived from an EMBL/GenBank/DDBJ whole genome shotgun (WGS) entry which is preliminary data.</text>
</comment>
<organism evidence="4 5">
    <name type="scientific">Naegleria lovaniensis</name>
    <name type="common">Amoeba</name>
    <dbReference type="NCBI Taxonomy" id="51637"/>
    <lineage>
        <taxon>Eukaryota</taxon>
        <taxon>Discoba</taxon>
        <taxon>Heterolobosea</taxon>
        <taxon>Tetramitia</taxon>
        <taxon>Eutetramitia</taxon>
        <taxon>Vahlkampfiidae</taxon>
        <taxon>Naegleria</taxon>
    </lineage>
</organism>
<evidence type="ECO:0000256" key="1">
    <source>
        <dbReference type="SAM" id="Coils"/>
    </source>
</evidence>
<dbReference type="InterPro" id="IPR043136">
    <property type="entry name" value="B30.2/SPRY_sf"/>
</dbReference>
<sequence length="457" mass="53122">MKEKPQSTLQASTEKRYHPYETHPKVNGNDDTHRENGHSDRASLSDHQQQPADTQMMMDDQLLELNVAHQRTLVIQDDVTSTPTPEEYISDLAAKFDSPSHDIEIYMCRQLIPYDIIMYILRFLDLRNITLARLLSKKLCQQIDEDRNGILWRHVTKKQEWLSNLHCKNLVLELNKRKHKWMRFLSIFSDNECEWENSPNYHEDITNKLLLCTGPTEALDIVQDTKYNITTSTRKYTALMMDDLKNVSCASSYPITSNTVKFFEVTIDKKSSTWNIGIGLAQKDFLLSKRKFVGFNAQNFGYSSNGYMRHFCTRTQANYVQHAGFPSYGSGDKIGILVDMPSERVNIYLNGVFLYTFEKVLLENQEPLRIVATLHTQYDQVTLSHQQDCMFDVESLLQIYDSVEQSLENYMNALRNAKENFMNHIHHLLSTCDRAEVYDMLTSLIRSKLASYSSEQR</sequence>
<dbReference type="EMBL" id="PYSW02000012">
    <property type="protein sequence ID" value="KAG2387651.1"/>
    <property type="molecule type" value="Genomic_DNA"/>
</dbReference>
<dbReference type="SUPFAM" id="SSF81383">
    <property type="entry name" value="F-box domain"/>
    <property type="match status" value="1"/>
</dbReference>
<feature type="compositionally biased region" description="Polar residues" evidence="2">
    <location>
        <begin position="1"/>
        <end position="12"/>
    </location>
</feature>
<dbReference type="InterPro" id="IPR036047">
    <property type="entry name" value="F-box-like_dom_sf"/>
</dbReference>
<evidence type="ECO:0000313" key="5">
    <source>
        <dbReference type="Proteomes" id="UP000816034"/>
    </source>
</evidence>
<dbReference type="InterPro" id="IPR001870">
    <property type="entry name" value="B30.2/SPRY"/>
</dbReference>
<reference evidence="4 5" key="1">
    <citation type="journal article" date="2018" name="BMC Genomics">
        <title>The genome of Naegleria lovaniensis, the basis for a comparative approach to unravel pathogenicity factors of the human pathogenic amoeba N. fowleri.</title>
        <authorList>
            <person name="Liechti N."/>
            <person name="Schurch N."/>
            <person name="Bruggmann R."/>
            <person name="Wittwer M."/>
        </authorList>
    </citation>
    <scope>NUCLEOTIDE SEQUENCE [LARGE SCALE GENOMIC DNA]</scope>
    <source>
        <strain evidence="4 5">ATCC 30569</strain>
    </source>
</reference>
<keyword evidence="1" id="KW-0175">Coiled coil</keyword>
<protein>
    <recommendedName>
        <fullName evidence="3">B30.2/SPRY domain-containing protein</fullName>
    </recommendedName>
</protein>
<gene>
    <name evidence="4" type="ORF">C9374_001245</name>
</gene>
<dbReference type="InterPro" id="IPR003877">
    <property type="entry name" value="SPRY_dom"/>
</dbReference>
<dbReference type="RefSeq" id="XP_044551643.1">
    <property type="nucleotide sequence ID" value="XM_044688215.1"/>
</dbReference>
<dbReference type="Gene3D" id="2.60.120.920">
    <property type="match status" value="1"/>
</dbReference>
<feature type="coiled-coil region" evidence="1">
    <location>
        <begin position="393"/>
        <end position="420"/>
    </location>
</feature>
<dbReference type="GeneID" id="68093701"/>